<dbReference type="PANTHER" id="PTHR11909">
    <property type="entry name" value="CASEIN KINASE-RELATED"/>
    <property type="match status" value="1"/>
</dbReference>
<dbReference type="InterPro" id="IPR050235">
    <property type="entry name" value="CK1_Ser-Thr_kinase"/>
</dbReference>
<dbReference type="InterPro" id="IPR011009">
    <property type="entry name" value="Kinase-like_dom_sf"/>
</dbReference>
<protein>
    <recommendedName>
        <fullName evidence="1">Casein kinase I</fullName>
    </recommendedName>
</protein>
<accession>A0A7S1WVM3</accession>
<organism evidence="3">
    <name type="scientific">Alexandrium catenella</name>
    <name type="common">Red tide dinoflagellate</name>
    <name type="synonym">Gonyaulax catenella</name>
    <dbReference type="NCBI Taxonomy" id="2925"/>
    <lineage>
        <taxon>Eukaryota</taxon>
        <taxon>Sar</taxon>
        <taxon>Alveolata</taxon>
        <taxon>Dinophyceae</taxon>
        <taxon>Gonyaulacales</taxon>
        <taxon>Pyrocystaceae</taxon>
        <taxon>Alexandrium</taxon>
    </lineage>
</organism>
<evidence type="ECO:0000256" key="1">
    <source>
        <dbReference type="ARBA" id="ARBA00023860"/>
    </source>
</evidence>
<feature type="domain" description="Protein kinase" evidence="2">
    <location>
        <begin position="15"/>
        <end position="374"/>
    </location>
</feature>
<dbReference type="SMART" id="SM00220">
    <property type="entry name" value="S_TKc"/>
    <property type="match status" value="1"/>
</dbReference>
<dbReference type="GO" id="GO:0004672">
    <property type="term" value="F:protein kinase activity"/>
    <property type="evidence" value="ECO:0007669"/>
    <property type="project" value="InterPro"/>
</dbReference>
<dbReference type="AlphaFoldDB" id="A0A7S1WVM3"/>
<dbReference type="Pfam" id="PF00069">
    <property type="entry name" value="Pkinase"/>
    <property type="match status" value="1"/>
</dbReference>
<dbReference type="PROSITE" id="PS50011">
    <property type="entry name" value="PROTEIN_KINASE_DOM"/>
    <property type="match status" value="1"/>
</dbReference>
<name>A0A7S1WVM3_ALECA</name>
<evidence type="ECO:0000313" key="3">
    <source>
        <dbReference type="EMBL" id="CAD9189326.1"/>
    </source>
</evidence>
<dbReference type="Gene3D" id="1.10.510.10">
    <property type="entry name" value="Transferase(Phosphotransferase) domain 1"/>
    <property type="match status" value="1"/>
</dbReference>
<dbReference type="InterPro" id="IPR000719">
    <property type="entry name" value="Prot_kinase_dom"/>
</dbReference>
<dbReference type="SUPFAM" id="SSF56112">
    <property type="entry name" value="Protein kinase-like (PK-like)"/>
    <property type="match status" value="1"/>
</dbReference>
<evidence type="ECO:0000259" key="2">
    <source>
        <dbReference type="PROSITE" id="PS50011"/>
    </source>
</evidence>
<gene>
    <name evidence="3" type="ORF">ACAT0790_LOCUS66100</name>
</gene>
<sequence>MEARLSPSDTLDNRYLILWRAGQGKAGGAVYAAKDTQSSSSRKVALKYPVKPAELEVLKTLQQKSAGSGEECFWMPQVLDWGEFRGFSYAATEMLSRPLPSVFERMKGASLAIRWRVLRVIGRMLVRRLEAIHRHGFVHCDIQPNNILMHSHGTDSFLDELPYLVDFGTAMRSPGGEPQRPDRGSVDFNSVATASGGVRGPCDDLESMGWVLSFGLFGELPWFEVTRTARWMQGRLSEEDCPVVCGEVRDAKIAVMESGGEGFGAKWECLGDMPLELAKFLRLVRAGCQAAARSDALPDYDALLSALGGQSGLGTQGAEAADIAAYRAAAAAAAAAVAQEGGEAEVEEIRTLRNPGSQEVPAHLVKVEVRHAIMESESMTVTVMNTCVVLDVRKAVLGRLGVSKLSEVKLVRRMGQGDNPTFASLDDKEPIDDRRKFIAMGRSLAVPLGEQGPTAKPGTQGVGKDIKVELTLDRALALQDEFVERFGNEDFQSKLRGVQEAHNYQMTPPFRAAHADLCFSVQQDVLPAYGFPPTRMGVVVMMRAFRPFMDNQGIQYKTQYINQLIGAPDRRQ</sequence>
<dbReference type="EMBL" id="HBGE01110846">
    <property type="protein sequence ID" value="CAD9189326.1"/>
    <property type="molecule type" value="Transcribed_RNA"/>
</dbReference>
<dbReference type="GO" id="GO:0005524">
    <property type="term" value="F:ATP binding"/>
    <property type="evidence" value="ECO:0007669"/>
    <property type="project" value="InterPro"/>
</dbReference>
<reference evidence="3" key="1">
    <citation type="submission" date="2021-01" db="EMBL/GenBank/DDBJ databases">
        <authorList>
            <person name="Corre E."/>
            <person name="Pelletier E."/>
            <person name="Niang G."/>
            <person name="Scheremetjew M."/>
            <person name="Finn R."/>
            <person name="Kale V."/>
            <person name="Holt S."/>
            <person name="Cochrane G."/>
            <person name="Meng A."/>
            <person name="Brown T."/>
            <person name="Cohen L."/>
        </authorList>
    </citation>
    <scope>NUCLEOTIDE SEQUENCE</scope>
    <source>
        <strain evidence="3">OF101</strain>
    </source>
</reference>
<proteinExistence type="predicted"/>